<protein>
    <submittedName>
        <fullName evidence="1">Uncharacterized protein</fullName>
    </submittedName>
</protein>
<gene>
    <name evidence="1" type="ORF">NQ176_g2851</name>
</gene>
<accession>A0ACC1NLC7</accession>
<name>A0ACC1NLC7_9HYPO</name>
<reference evidence="1" key="1">
    <citation type="submission" date="2022-08" db="EMBL/GenBank/DDBJ databases">
        <title>Genome Sequence of Lecanicillium fungicola.</title>
        <authorList>
            <person name="Buettner E."/>
        </authorList>
    </citation>
    <scope>NUCLEOTIDE SEQUENCE</scope>
    <source>
        <strain evidence="1">Babe33</strain>
    </source>
</reference>
<keyword evidence="2" id="KW-1185">Reference proteome</keyword>
<proteinExistence type="predicted"/>
<organism evidence="1 2">
    <name type="scientific">Zarea fungicola</name>
    <dbReference type="NCBI Taxonomy" id="93591"/>
    <lineage>
        <taxon>Eukaryota</taxon>
        <taxon>Fungi</taxon>
        <taxon>Dikarya</taxon>
        <taxon>Ascomycota</taxon>
        <taxon>Pezizomycotina</taxon>
        <taxon>Sordariomycetes</taxon>
        <taxon>Hypocreomycetidae</taxon>
        <taxon>Hypocreales</taxon>
        <taxon>Cordycipitaceae</taxon>
        <taxon>Zarea</taxon>
    </lineage>
</organism>
<dbReference type="EMBL" id="JANJQO010000227">
    <property type="protein sequence ID" value="KAJ2980085.1"/>
    <property type="molecule type" value="Genomic_DNA"/>
</dbReference>
<evidence type="ECO:0000313" key="1">
    <source>
        <dbReference type="EMBL" id="KAJ2980085.1"/>
    </source>
</evidence>
<sequence>MSIFSKIRHVIWGKPAPTKAERRLVLKLDSVILPFCCLMYWVNYLDRSNLNNAYVSGMKKDLNFQGKQLNIINTIFYGGYVLGQIPNNLALQKFQPRVYFPCCMIAWGLLTLGTGFCHHPWQIMVIRFFQAVFEASTFVGCHYILGSWYQEHELGKRTAIFTSSGLAGTMFSGFLQGAVHSGLDGAKGLPGWRWLFIIDFVITVPIAILGFLAFPDTPTSTTAWWLTDAEKRLAVERLPEVEKRRGVLGWSIISRVFRTWHCISFVMIWIFASNTEMFSTNAIMNLWLSSTGKYSISQVNYIPTGVAGVGIVATLLLGWYSDFTKRYWHVGVFLSCTALISGAIMLNPPSKEAKFFALFLNGCQYASQTVLFAWANVVTRDDDAKRAVILGAMNTFAIAVYMFWSLIFYNATQVPDWREGSIAMMCMGAALFVTTIGVWYLARRDRRVIEATAGSSIGGYDEKGDEKGIDEADIGVDHRKIANKPFRFFHSWGTLQCAAVGLRCGELTLIALASLTVFMMLRSPLSVVLPMHRGRHSWCQSLTSPPAQSLASFLQSLVTQLETDQESAIQESENLTVNGLEDTSTIVPFALSTATREDDAAAYDFAATVARESAPGGIANGTFRYSLPYYRTFFLSAELPFPLAFQKLRTINDPSRHGGTPCTQLPKDVVDKLMTVYIDRIVPQYPLFTKEEVCTMFQRFSETGDGVEAATADEQFSISMILAIATLSSRSRDYRRLVSMAEALRGDAFSRLDFGLVSNSPTVANIRHLLLLAIYGSMLPSSTNLWQIVGDATRIAIGIGLHQEAPARSLMSDEVTHFRQRLYWTLYSIERSIAITSHRPYAVAVDQGHVPFPACRDDSQLLDQDANYNQTQESSLAQPPYIRLMDRLKFLRLQSEICSVNIGMRPIANPRFTYADWLVDIERRLSDIKSEATTSKWCTLMELHTILLLHMPCTRNPRPEENSVLRYFDAAVQITNGYWGLMESNKLDNPWHATHHCYEAGNLILYGLWYYRSVIRRHYSTAKVFQVVHQISGCFILLAKQWPAAQQCGALFDHVRKGALSFFSDEMSSDAESSLEAKQMKDLVFRENADVLYACEQSAALRGQSTVEAMFSDVDMESLNMDNGAEFLDFFNFSESPEYMIFSQASATDAFERPTTLGPPSATQSSHSTPQRPRATTTIDETQLRTALQNLPSCSYWDTALGEEISRRHIHNLQQQVEELLTVKSGHDTSNEALDAELTQAGVILREPPINGTAASNILCATSANNDGTSNLAFFGATSAYARLSSTAGRSIPIPSGMQSEAPQPPMLLDELCSSLTLSMTTRLSQTEAEDLVWYYYRCIEVTHPILGQDLIRQTLDHVHGSSSDGDEDCKKSATTRCNLMLAISLALLGVKDQRLQLFSNVFFRHAMSTGIAQDMFIHPSHQSLQLVILLCVYVWLCPNVMDIWRILGHASRMCLDVTEIHGSDKTGSTVAGVLFRTLYVIETQVSIAFGRPHQLPDGKDAPPYLPDLDSVESSQVPLMVYNIARLQHRFHGSLLRRDWMSPVAEVADNSTSWMASCIHDLRSWLDTWNGQIDLLTDTSPPAAQSAATLQIPLKLYGIFHHCEALLLAKISSDHSGQLLISGEEELEICKKLLQAADSLRQIQSQPTGLCTPDYNFPLTWSRVHSIFTATTVILQHMYKSSVLDSELHGTFRLGFEMLTALESARYQGAAGLVSCLKRMASLSPVTLIPF</sequence>
<dbReference type="Proteomes" id="UP001143910">
    <property type="component" value="Unassembled WGS sequence"/>
</dbReference>
<comment type="caution">
    <text evidence="1">The sequence shown here is derived from an EMBL/GenBank/DDBJ whole genome shotgun (WGS) entry which is preliminary data.</text>
</comment>
<evidence type="ECO:0000313" key="2">
    <source>
        <dbReference type="Proteomes" id="UP001143910"/>
    </source>
</evidence>